<name>R1GC20_BOTPV</name>
<dbReference type="Pfam" id="PF00550">
    <property type="entry name" value="PP-binding"/>
    <property type="match status" value="1"/>
</dbReference>
<feature type="domain" description="Carrier" evidence="5">
    <location>
        <begin position="101"/>
        <end position="176"/>
    </location>
</feature>
<keyword evidence="2" id="KW-0597">Phosphoprotein</keyword>
<dbReference type="OMA" id="AYRAWEH"/>
<dbReference type="KEGG" id="npa:UCRNP2_9892"/>
<dbReference type="OrthoDB" id="5334845at2759"/>
<dbReference type="AlphaFoldDB" id="R1GC20"/>
<dbReference type="PANTHER" id="PTHR43775:SF22">
    <property type="entry name" value="SYNTHASE, PUTATIVE (JCVI)-RELATED"/>
    <property type="match status" value="1"/>
</dbReference>
<dbReference type="InterPro" id="IPR050091">
    <property type="entry name" value="PKS_NRPS_Biosynth_Enz"/>
</dbReference>
<dbReference type="SMART" id="SM00823">
    <property type="entry name" value="PKS_PP"/>
    <property type="match status" value="1"/>
</dbReference>
<dbReference type="eggNOG" id="KOG1202">
    <property type="taxonomic scope" value="Eukaryota"/>
</dbReference>
<dbReference type="GO" id="GO:0031177">
    <property type="term" value="F:phosphopantetheine binding"/>
    <property type="evidence" value="ECO:0007669"/>
    <property type="project" value="InterPro"/>
</dbReference>
<dbReference type="SUPFAM" id="SSF47336">
    <property type="entry name" value="ACP-like"/>
    <property type="match status" value="1"/>
</dbReference>
<gene>
    <name evidence="6" type="ORF">UCRNP2_9892</name>
</gene>
<sequence>MGAGSGAVAAELAGRGITDVSRDDAFRAWEHLGRFDVDHGVVLRCLALAEGEPVPVPILEDVAVRRGGGGGARVPAARGGSGGDGDGDGDGVPAGGAELKAWLGHQIRGVIAGVLMLGGADEVDPRAAIADLGVDSVMTVTLRRDLQSALRVKVPPTLTWSHPTTNHLVGWFAEKLEASQG</sequence>
<accession>R1GC20</accession>
<evidence type="ECO:0000256" key="1">
    <source>
        <dbReference type="ARBA" id="ARBA00022450"/>
    </source>
</evidence>
<dbReference type="SMART" id="SM01294">
    <property type="entry name" value="PKS_PP_betabranch"/>
    <property type="match status" value="1"/>
</dbReference>
<feature type="region of interest" description="Disordered" evidence="4">
    <location>
        <begin position="70"/>
        <end position="93"/>
    </location>
</feature>
<dbReference type="HOGENOM" id="CLU_1722914_0_0_1"/>
<keyword evidence="1" id="KW-0596">Phosphopantetheine</keyword>
<reference evidence="7" key="1">
    <citation type="journal article" date="2013" name="Genome Announc.">
        <title>Draft genome sequence of Neofusicoccum parvum isolate UCR-NP2, a fungal vascular pathogen associated with grapevine cankers.</title>
        <authorList>
            <person name="Blanco-Ulate B."/>
            <person name="Rolshausen P."/>
            <person name="Cantu D."/>
        </authorList>
    </citation>
    <scope>NUCLEOTIDE SEQUENCE [LARGE SCALE GENOMIC DNA]</scope>
    <source>
        <strain evidence="7">UCR-NP2</strain>
    </source>
</reference>
<dbReference type="InterPro" id="IPR009081">
    <property type="entry name" value="PP-bd_ACP"/>
</dbReference>
<dbReference type="PANTHER" id="PTHR43775">
    <property type="entry name" value="FATTY ACID SYNTHASE"/>
    <property type="match status" value="1"/>
</dbReference>
<evidence type="ECO:0000256" key="4">
    <source>
        <dbReference type="SAM" id="MobiDB-lite"/>
    </source>
</evidence>
<dbReference type="GO" id="GO:0044550">
    <property type="term" value="P:secondary metabolite biosynthetic process"/>
    <property type="evidence" value="ECO:0007669"/>
    <property type="project" value="TreeGrafter"/>
</dbReference>
<dbReference type="EMBL" id="KB916835">
    <property type="protein sequence ID" value="EOD43404.1"/>
    <property type="molecule type" value="Genomic_DNA"/>
</dbReference>
<evidence type="ECO:0000256" key="3">
    <source>
        <dbReference type="ARBA" id="ARBA00023268"/>
    </source>
</evidence>
<dbReference type="PROSITE" id="PS00012">
    <property type="entry name" value="PHOSPHOPANTETHEINE"/>
    <property type="match status" value="1"/>
</dbReference>
<dbReference type="GO" id="GO:0004312">
    <property type="term" value="F:fatty acid synthase activity"/>
    <property type="evidence" value="ECO:0007669"/>
    <property type="project" value="TreeGrafter"/>
</dbReference>
<evidence type="ECO:0000313" key="7">
    <source>
        <dbReference type="Proteomes" id="UP000013521"/>
    </source>
</evidence>
<evidence type="ECO:0000313" key="6">
    <source>
        <dbReference type="EMBL" id="EOD43404.1"/>
    </source>
</evidence>
<dbReference type="Proteomes" id="UP000013521">
    <property type="component" value="Unassembled WGS sequence"/>
</dbReference>
<dbReference type="InterPro" id="IPR036736">
    <property type="entry name" value="ACP-like_sf"/>
</dbReference>
<protein>
    <submittedName>
        <fullName evidence="6">Putative 6-methylsalicylic acid synthase protein</fullName>
    </submittedName>
</protein>
<dbReference type="STRING" id="1287680.R1GC20"/>
<dbReference type="Gene3D" id="1.10.1200.10">
    <property type="entry name" value="ACP-like"/>
    <property type="match status" value="1"/>
</dbReference>
<feature type="compositionally biased region" description="Gly residues" evidence="4">
    <location>
        <begin position="79"/>
        <end position="93"/>
    </location>
</feature>
<dbReference type="InterPro" id="IPR006162">
    <property type="entry name" value="Ppantetheine_attach_site"/>
</dbReference>
<keyword evidence="3" id="KW-0511">Multifunctional enzyme</keyword>
<evidence type="ECO:0000259" key="5">
    <source>
        <dbReference type="PROSITE" id="PS50075"/>
    </source>
</evidence>
<evidence type="ECO:0000256" key="2">
    <source>
        <dbReference type="ARBA" id="ARBA00022553"/>
    </source>
</evidence>
<dbReference type="PROSITE" id="PS50075">
    <property type="entry name" value="CARRIER"/>
    <property type="match status" value="1"/>
</dbReference>
<dbReference type="InterPro" id="IPR020806">
    <property type="entry name" value="PKS_PP-bd"/>
</dbReference>
<dbReference type="GO" id="GO:0006633">
    <property type="term" value="P:fatty acid biosynthetic process"/>
    <property type="evidence" value="ECO:0007669"/>
    <property type="project" value="TreeGrafter"/>
</dbReference>
<proteinExistence type="predicted"/>
<organism evidence="6 7">
    <name type="scientific">Botryosphaeria parva (strain UCR-NP2)</name>
    <name type="common">Grapevine canker fungus</name>
    <name type="synonym">Neofusicoccum parvum</name>
    <dbReference type="NCBI Taxonomy" id="1287680"/>
    <lineage>
        <taxon>Eukaryota</taxon>
        <taxon>Fungi</taxon>
        <taxon>Dikarya</taxon>
        <taxon>Ascomycota</taxon>
        <taxon>Pezizomycotina</taxon>
        <taxon>Dothideomycetes</taxon>
        <taxon>Dothideomycetes incertae sedis</taxon>
        <taxon>Botryosphaeriales</taxon>
        <taxon>Botryosphaeriaceae</taxon>
        <taxon>Neofusicoccum</taxon>
    </lineage>
</organism>